<dbReference type="SUPFAM" id="SSF49265">
    <property type="entry name" value="Fibronectin type III"/>
    <property type="match status" value="1"/>
</dbReference>
<evidence type="ECO:0000259" key="2">
    <source>
        <dbReference type="SMART" id="SM00060"/>
    </source>
</evidence>
<name>A0A1Y3R199_9BACT</name>
<dbReference type="InterPro" id="IPR036116">
    <property type="entry name" value="FN3_sf"/>
</dbReference>
<comment type="caution">
    <text evidence="3">The sequence shown here is derived from an EMBL/GenBank/DDBJ whole genome shotgun (WGS) entry which is preliminary data.</text>
</comment>
<dbReference type="RefSeq" id="WP_087401298.1">
    <property type="nucleotide sequence ID" value="NZ_NFHB01000002.1"/>
</dbReference>
<sequence length="640" mass="69881">MKTFYRYAALVAGSLLGLCACSSDDDVADASGKTPVAQPQVIVSELTTTGFKIRWEAVEGAGAYVYTFNGSEETSTDACQLSFGDLERQKEYVVAVKATPKFADENTESPYTYVHVVTDDLEQLPRPKITLGCAYASKTLITWTEVPETALYEYTIGGETYTTTDRMVTLGNLSKDRDYTFSLRAMTGDATRFTNSEPAELPFRTSADDIPAILIAPTLVISDAVEFNVYASSDETYFYDVIPATLFVKNTPEEIIAAYQEYALEYAQQQGISIQLAMASLLKSGTQTIQVKGLTPELSYVAFAFGMNLKGQITRGLSSVQFKTTSDGYSDGPNYGGSDWFKQSFYITNAYAGLTGYGWTNSVWTLWQGQDVTSVRYRTLTTKLFSQVFPDANDKQSITAFLKDDDYSYPVEESLLTMVNSTTGYNMVSAANMGTSYTLLSLATSSGGDETLCVNSVTTKTSTSSATWFMARPVKDEHYGPTHNTIAGVMQGVSVSSARYAIFPQTAIAEIAESKYPQLIEEYGSDIKDEFIPYINGNGFAIVFEQSNGIKPSTTYVFMVTAKNSVGDALTKYGSVTTDAAPDASTQAATRSAAPLRSLVGRPIDNPGKFIFPMESFTLPADARPEGDLWTIIHNKQILK</sequence>
<feature type="domain" description="Fibronectin type-III" evidence="2">
    <location>
        <begin position="35"/>
        <end position="106"/>
    </location>
</feature>
<feature type="chain" id="PRO_5012598914" description="Fibronectin type-III domain-containing protein" evidence="1">
    <location>
        <begin position="21"/>
        <end position="640"/>
    </location>
</feature>
<dbReference type="AlphaFoldDB" id="A0A1Y3R199"/>
<gene>
    <name evidence="3" type="ORF">B5G41_03540</name>
</gene>
<feature type="domain" description="Fibronectin type-III" evidence="2">
    <location>
        <begin position="123"/>
        <end position="193"/>
    </location>
</feature>
<reference evidence="4" key="1">
    <citation type="submission" date="2017-04" db="EMBL/GenBank/DDBJ databases">
        <title>Function of individual gut microbiota members based on whole genome sequencing of pure cultures obtained from chicken caecum.</title>
        <authorList>
            <person name="Medvecky M."/>
            <person name="Cejkova D."/>
            <person name="Polansky O."/>
            <person name="Karasova D."/>
            <person name="Kubasova T."/>
            <person name="Cizek A."/>
            <person name="Rychlik I."/>
        </authorList>
    </citation>
    <scope>NUCLEOTIDE SEQUENCE [LARGE SCALE GENOMIC DNA]</scope>
    <source>
        <strain evidence="4">An90</strain>
    </source>
</reference>
<feature type="signal peptide" evidence="1">
    <location>
        <begin position="1"/>
        <end position="20"/>
    </location>
</feature>
<protein>
    <recommendedName>
        <fullName evidence="2">Fibronectin type-III domain-containing protein</fullName>
    </recommendedName>
</protein>
<evidence type="ECO:0000313" key="3">
    <source>
        <dbReference type="EMBL" id="OUN04397.1"/>
    </source>
</evidence>
<dbReference type="InterPro" id="IPR003961">
    <property type="entry name" value="FN3_dom"/>
</dbReference>
<dbReference type="EMBL" id="NFHB01000002">
    <property type="protein sequence ID" value="OUN04397.1"/>
    <property type="molecule type" value="Genomic_DNA"/>
</dbReference>
<dbReference type="Proteomes" id="UP000195772">
    <property type="component" value="Unassembled WGS sequence"/>
</dbReference>
<keyword evidence="1" id="KW-0732">Signal</keyword>
<accession>A0A1Y3R199</accession>
<evidence type="ECO:0000256" key="1">
    <source>
        <dbReference type="SAM" id="SignalP"/>
    </source>
</evidence>
<dbReference type="SMART" id="SM00060">
    <property type="entry name" value="FN3"/>
    <property type="match status" value="2"/>
</dbReference>
<organism evidence="3 4">
    <name type="scientific">Alistipes onderdonkii</name>
    <dbReference type="NCBI Taxonomy" id="328813"/>
    <lineage>
        <taxon>Bacteria</taxon>
        <taxon>Pseudomonadati</taxon>
        <taxon>Bacteroidota</taxon>
        <taxon>Bacteroidia</taxon>
        <taxon>Bacteroidales</taxon>
        <taxon>Rikenellaceae</taxon>
        <taxon>Alistipes</taxon>
    </lineage>
</organism>
<evidence type="ECO:0000313" key="4">
    <source>
        <dbReference type="Proteomes" id="UP000195772"/>
    </source>
</evidence>
<dbReference type="PROSITE" id="PS51257">
    <property type="entry name" value="PROKAR_LIPOPROTEIN"/>
    <property type="match status" value="1"/>
</dbReference>
<proteinExistence type="predicted"/>
<dbReference type="OrthoDB" id="9942294at2"/>